<keyword evidence="2" id="KW-0812">Transmembrane</keyword>
<evidence type="ECO:0000313" key="5">
    <source>
        <dbReference type="EMBL" id="VFK80362.1"/>
    </source>
</evidence>
<accession>A0A451BPZ0</accession>
<protein>
    <submittedName>
        <fullName evidence="5">Uncharacterized protein</fullName>
    </submittedName>
</protein>
<dbReference type="EMBL" id="CAADHB010000106">
    <property type="protein sequence ID" value="VFK80362.1"/>
    <property type="molecule type" value="Genomic_DNA"/>
</dbReference>
<proteinExistence type="predicted"/>
<gene>
    <name evidence="5" type="ORF">BECKSD772D_GA0070982_110612</name>
    <name evidence="4" type="ORF">BECKSD772E_GA0070983_10894</name>
    <name evidence="3" type="ORF">BECKSD772F_GA0070984_10914</name>
</gene>
<dbReference type="EMBL" id="CAADFR010000091">
    <property type="protein sequence ID" value="VFK41370.1"/>
    <property type="molecule type" value="Genomic_DNA"/>
</dbReference>
<evidence type="ECO:0000256" key="2">
    <source>
        <dbReference type="SAM" id="Phobius"/>
    </source>
</evidence>
<evidence type="ECO:0000313" key="4">
    <source>
        <dbReference type="EMBL" id="VFK47190.1"/>
    </source>
</evidence>
<feature type="transmembrane region" description="Helical" evidence="2">
    <location>
        <begin position="312"/>
        <end position="336"/>
    </location>
</feature>
<dbReference type="EMBL" id="CAADFU010000089">
    <property type="protein sequence ID" value="VFK47190.1"/>
    <property type="molecule type" value="Genomic_DNA"/>
</dbReference>
<evidence type="ECO:0000313" key="3">
    <source>
        <dbReference type="EMBL" id="VFK41370.1"/>
    </source>
</evidence>
<sequence length="538" mass="60772">MPRKRVFFLTDAALVVYQQKARDLVRSQVFENNQGGLREFVNYLEKDPWTPICFLLDLVDEEFRLENVPHVFGSDRRALVMNRQRRLFRNTPYRHTVFQDRVAGGRRDDNVLFAAITRPEKLQCWLGPIARRGIPLAGVYSLPILSKELLPYIESTLAWDLPDYMLLAHWDSAGLRQSFFYRRHLKVSRVARLEKSGDMVFEHISEEMDNIRRYLAGLRLLPEDRPLEAYFLGNTETWRHQGRHITETGNVRYHFVDMAKTGAKIGMREDFQVLTADPLFAGILIRATPANHYATPNDLRYFRSARMRGTTYAIGLIVLAMGIALGIFRLADILIIGRETALLARQAEVYEAHYARFRANSPEIPADGRTLKAVVEAAIGLRESKTTPYGMLSALSKVLNGREELEIEEIEWWAGNAADSPVDTHAVSGRSGTRAQSPTSPDPVPNRTANEYQIAVIKGRIAAFSGNYREAMMAVEEFAKALSGIEEMEEVRIIRQPLDLGPEKTLAGKAGAAPGNANFALRMIFRNNGEGSGFSPCR</sequence>
<keyword evidence="2" id="KW-0472">Membrane</keyword>
<name>A0A451BPZ0_9GAMM</name>
<organism evidence="5">
    <name type="scientific">Candidatus Kentrum sp. SD</name>
    <dbReference type="NCBI Taxonomy" id="2126332"/>
    <lineage>
        <taxon>Bacteria</taxon>
        <taxon>Pseudomonadati</taxon>
        <taxon>Pseudomonadota</taxon>
        <taxon>Gammaproteobacteria</taxon>
        <taxon>Candidatus Kentrum</taxon>
    </lineage>
</organism>
<feature type="region of interest" description="Disordered" evidence="1">
    <location>
        <begin position="421"/>
        <end position="448"/>
    </location>
</feature>
<dbReference type="AlphaFoldDB" id="A0A451BPZ0"/>
<evidence type="ECO:0000256" key="1">
    <source>
        <dbReference type="SAM" id="MobiDB-lite"/>
    </source>
</evidence>
<reference evidence="5" key="1">
    <citation type="submission" date="2019-02" db="EMBL/GenBank/DDBJ databases">
        <authorList>
            <person name="Gruber-Vodicka R. H."/>
            <person name="Seah K. B. B."/>
        </authorList>
    </citation>
    <scope>NUCLEOTIDE SEQUENCE</scope>
    <source>
        <strain evidence="5">BECK_S127</strain>
        <strain evidence="4">BECK_S1320</strain>
        <strain evidence="3">BECK_S1321</strain>
    </source>
</reference>
<feature type="compositionally biased region" description="Polar residues" evidence="1">
    <location>
        <begin position="430"/>
        <end position="439"/>
    </location>
</feature>
<keyword evidence="2" id="KW-1133">Transmembrane helix</keyword>